<comment type="subcellular location">
    <subcellularLocation>
        <location evidence="9">Nucleus</location>
    </subcellularLocation>
</comment>
<dbReference type="SUPFAM" id="SSF48508">
    <property type="entry name" value="Nuclear receptor ligand-binding domain"/>
    <property type="match status" value="1"/>
</dbReference>
<dbReference type="Gene3D" id="1.10.565.10">
    <property type="entry name" value="Retinoid X Receptor"/>
    <property type="match status" value="1"/>
</dbReference>
<feature type="domain" description="Nuclear receptor" evidence="11">
    <location>
        <begin position="76"/>
        <end position="153"/>
    </location>
</feature>
<keyword evidence="14" id="KW-1185">Reference proteome</keyword>
<evidence type="ECO:0000256" key="10">
    <source>
        <dbReference type="SAM" id="MobiDB-lite"/>
    </source>
</evidence>
<evidence type="ECO:0000313" key="13">
    <source>
        <dbReference type="EMBL" id="KAK7109866.1"/>
    </source>
</evidence>
<feature type="region of interest" description="Disordered" evidence="10">
    <location>
        <begin position="1"/>
        <end position="30"/>
    </location>
</feature>
<dbReference type="Gene3D" id="3.30.50.10">
    <property type="entry name" value="Erythroid Transcription Factor GATA-1, subunit A"/>
    <property type="match status" value="1"/>
</dbReference>
<dbReference type="PROSITE" id="PS00031">
    <property type="entry name" value="NUCLEAR_REC_DBD_1"/>
    <property type="match status" value="1"/>
</dbReference>
<dbReference type="InterPro" id="IPR000536">
    <property type="entry name" value="Nucl_hrmn_rcpt_lig-bd"/>
</dbReference>
<evidence type="ECO:0000256" key="7">
    <source>
        <dbReference type="ARBA" id="ARBA00023170"/>
    </source>
</evidence>
<feature type="compositionally biased region" description="Pro residues" evidence="10">
    <location>
        <begin position="307"/>
        <end position="323"/>
    </location>
</feature>
<feature type="region of interest" description="Disordered" evidence="10">
    <location>
        <begin position="228"/>
        <end position="255"/>
    </location>
</feature>
<keyword evidence="7 9" id="KW-0675">Receptor</keyword>
<evidence type="ECO:0000259" key="11">
    <source>
        <dbReference type="PROSITE" id="PS51030"/>
    </source>
</evidence>
<evidence type="ECO:0000256" key="9">
    <source>
        <dbReference type="RuleBase" id="RU004334"/>
    </source>
</evidence>
<name>A0AAN9BRH1_9CAEN</name>
<dbReference type="PANTHER" id="PTHR24082">
    <property type="entry name" value="NUCLEAR HORMONE RECEPTOR"/>
    <property type="match status" value="1"/>
</dbReference>
<comment type="caution">
    <text evidence="13">The sequence shown here is derived from an EMBL/GenBank/DDBJ whole genome shotgun (WGS) entry which is preliminary data.</text>
</comment>
<dbReference type="GO" id="GO:0030154">
    <property type="term" value="P:cell differentiation"/>
    <property type="evidence" value="ECO:0007669"/>
    <property type="project" value="TreeGrafter"/>
</dbReference>
<evidence type="ECO:0000256" key="4">
    <source>
        <dbReference type="ARBA" id="ARBA00023015"/>
    </source>
</evidence>
<dbReference type="PANTHER" id="PTHR24082:SF283">
    <property type="entry name" value="NUCLEAR HORMONE RECEPTOR HR96"/>
    <property type="match status" value="1"/>
</dbReference>
<accession>A0AAN9BRH1</accession>
<evidence type="ECO:0000256" key="1">
    <source>
        <dbReference type="ARBA" id="ARBA00022723"/>
    </source>
</evidence>
<dbReference type="SMART" id="SM00430">
    <property type="entry name" value="HOLI"/>
    <property type="match status" value="1"/>
</dbReference>
<dbReference type="InterPro" id="IPR001628">
    <property type="entry name" value="Znf_hrmn_rcpt"/>
</dbReference>
<feature type="domain" description="NR LBD" evidence="12">
    <location>
        <begin position="365"/>
        <end position="602"/>
    </location>
</feature>
<keyword evidence="4 9" id="KW-0805">Transcription regulation</keyword>
<dbReference type="GO" id="GO:0000978">
    <property type="term" value="F:RNA polymerase II cis-regulatory region sequence-specific DNA binding"/>
    <property type="evidence" value="ECO:0007669"/>
    <property type="project" value="TreeGrafter"/>
</dbReference>
<dbReference type="GO" id="GO:0005634">
    <property type="term" value="C:nucleus"/>
    <property type="evidence" value="ECO:0007669"/>
    <property type="project" value="UniProtKB-SubCell"/>
</dbReference>
<dbReference type="GO" id="GO:0004879">
    <property type="term" value="F:nuclear receptor activity"/>
    <property type="evidence" value="ECO:0007669"/>
    <property type="project" value="TreeGrafter"/>
</dbReference>
<keyword evidence="6 9" id="KW-0804">Transcription</keyword>
<feature type="region of interest" description="Disordered" evidence="10">
    <location>
        <begin position="46"/>
        <end position="74"/>
    </location>
</feature>
<dbReference type="GO" id="GO:0008270">
    <property type="term" value="F:zinc ion binding"/>
    <property type="evidence" value="ECO:0007669"/>
    <property type="project" value="UniProtKB-KW"/>
</dbReference>
<organism evidence="13 14">
    <name type="scientific">Littorina saxatilis</name>
    <dbReference type="NCBI Taxonomy" id="31220"/>
    <lineage>
        <taxon>Eukaryota</taxon>
        <taxon>Metazoa</taxon>
        <taxon>Spiralia</taxon>
        <taxon>Lophotrochozoa</taxon>
        <taxon>Mollusca</taxon>
        <taxon>Gastropoda</taxon>
        <taxon>Caenogastropoda</taxon>
        <taxon>Littorinimorpha</taxon>
        <taxon>Littorinoidea</taxon>
        <taxon>Littorinidae</taxon>
        <taxon>Littorina</taxon>
    </lineage>
</organism>
<dbReference type="PRINTS" id="PR00047">
    <property type="entry name" value="STROIDFINGER"/>
</dbReference>
<evidence type="ECO:0000256" key="6">
    <source>
        <dbReference type="ARBA" id="ARBA00023163"/>
    </source>
</evidence>
<feature type="compositionally biased region" description="Basic and acidic residues" evidence="10">
    <location>
        <begin position="159"/>
        <end position="168"/>
    </location>
</feature>
<dbReference type="Proteomes" id="UP001374579">
    <property type="component" value="Unassembled WGS sequence"/>
</dbReference>
<evidence type="ECO:0000313" key="14">
    <source>
        <dbReference type="Proteomes" id="UP001374579"/>
    </source>
</evidence>
<feature type="compositionally biased region" description="Basic and acidic residues" evidence="10">
    <location>
        <begin position="18"/>
        <end position="30"/>
    </location>
</feature>
<feature type="region of interest" description="Disordered" evidence="10">
    <location>
        <begin position="302"/>
        <end position="344"/>
    </location>
</feature>
<dbReference type="Pfam" id="PF00104">
    <property type="entry name" value="Hormone_recep"/>
    <property type="match status" value="1"/>
</dbReference>
<reference evidence="13 14" key="1">
    <citation type="submission" date="2024-02" db="EMBL/GenBank/DDBJ databases">
        <title>Chromosome-scale genome assembly of the rough periwinkle Littorina saxatilis.</title>
        <authorList>
            <person name="De Jode A."/>
            <person name="Faria R."/>
            <person name="Formenti G."/>
            <person name="Sims Y."/>
            <person name="Smith T.P."/>
            <person name="Tracey A."/>
            <person name="Wood J.M.D."/>
            <person name="Zagrodzka Z.B."/>
            <person name="Johannesson K."/>
            <person name="Butlin R.K."/>
            <person name="Leder E.H."/>
        </authorList>
    </citation>
    <scope>NUCLEOTIDE SEQUENCE [LARGE SCALE GENOMIC DNA]</scope>
    <source>
        <strain evidence="13">Snail1</strain>
        <tissue evidence="13">Muscle</tissue>
    </source>
</reference>
<evidence type="ECO:0000259" key="12">
    <source>
        <dbReference type="PROSITE" id="PS51843"/>
    </source>
</evidence>
<dbReference type="InterPro" id="IPR035500">
    <property type="entry name" value="NHR-like_dom_sf"/>
</dbReference>
<evidence type="ECO:0000256" key="5">
    <source>
        <dbReference type="ARBA" id="ARBA00023125"/>
    </source>
</evidence>
<proteinExistence type="inferred from homology"/>
<keyword evidence="8 9" id="KW-0539">Nucleus</keyword>
<protein>
    <recommendedName>
        <fullName evidence="15">Nuclear hormone receptor HR96</fullName>
    </recommendedName>
</protein>
<dbReference type="GO" id="GO:0000122">
    <property type="term" value="P:negative regulation of transcription by RNA polymerase II"/>
    <property type="evidence" value="ECO:0007669"/>
    <property type="project" value="TreeGrafter"/>
</dbReference>
<evidence type="ECO:0000256" key="2">
    <source>
        <dbReference type="ARBA" id="ARBA00022771"/>
    </source>
</evidence>
<evidence type="ECO:0000256" key="8">
    <source>
        <dbReference type="ARBA" id="ARBA00023242"/>
    </source>
</evidence>
<dbReference type="InterPro" id="IPR050234">
    <property type="entry name" value="Nuclear_hormone_rcpt_NR1"/>
</dbReference>
<dbReference type="PROSITE" id="PS51843">
    <property type="entry name" value="NR_LBD"/>
    <property type="match status" value="1"/>
</dbReference>
<sequence length="602" mass="68158">MAESSADRPTATISITKTDPDFDPERSADREAVALAMVTDLTKATGALPLPRIESEETSEERPPRKKQRKRPRDDEKVCRVCGDKALAHNFDAITCESCKAFFRRNALRTDTQRIMCLFKGECPVNVQTRRFCPACRLQKCFTVGMKADLILDDGERKARMDKVSENRAKRKGKDPESCDDSQVGSSGEAFTAVGLATEHFSSRNTSPAVSSPPSSTNFGRVLSEMEADDHDHRQQPLHRQQHPQQPGAAGSSRSGMTTLHYVLTSPAAVSVTASQPVLNVPSAGHKPRISSPSQFFNRVHIQKPQSTPPPPHQQPKPQPHQHPTPTSTPRKATSVNKKTEADFQHVPRDILPSDPHMYWRLSEEEKTLLTQLSSAYQDTIMTLPERVPCEGGLLLEQTGEHRSIKSLESIFESSEKNTKQLINFVQRLGDFHLLREDDKIAVLQASGMRSVILRWTALYVVERNTWLTRFGECDVRTASIIFGHEDVMQEMAAFCRSTKMILKNDVTLFVLMHCLILFDPREINLVDRQLIGTFRDKYIILLKHYLESEYSFLYTERYLRAVLDKTVDIREVAEKSLGIMREFKEYIPPLMKQVLNLQENS</sequence>
<dbReference type="InterPro" id="IPR013088">
    <property type="entry name" value="Znf_NHR/GATA"/>
</dbReference>
<dbReference type="SUPFAM" id="SSF57716">
    <property type="entry name" value="Glucocorticoid receptor-like (DNA-binding domain)"/>
    <property type="match status" value="1"/>
</dbReference>
<evidence type="ECO:0008006" key="15">
    <source>
        <dbReference type="Google" id="ProtNLM"/>
    </source>
</evidence>
<keyword evidence="3 9" id="KW-0862">Zinc</keyword>
<dbReference type="SMART" id="SM00399">
    <property type="entry name" value="ZnF_C4"/>
    <property type="match status" value="1"/>
</dbReference>
<keyword evidence="2 9" id="KW-0863">Zinc-finger</keyword>
<evidence type="ECO:0000256" key="3">
    <source>
        <dbReference type="ARBA" id="ARBA00022833"/>
    </source>
</evidence>
<dbReference type="AlphaFoldDB" id="A0AAN9BRH1"/>
<dbReference type="GO" id="GO:0045944">
    <property type="term" value="P:positive regulation of transcription by RNA polymerase II"/>
    <property type="evidence" value="ECO:0007669"/>
    <property type="project" value="TreeGrafter"/>
</dbReference>
<gene>
    <name evidence="13" type="ORF">V1264_013833</name>
</gene>
<dbReference type="PROSITE" id="PS51030">
    <property type="entry name" value="NUCLEAR_REC_DBD_2"/>
    <property type="match status" value="1"/>
</dbReference>
<keyword evidence="5 9" id="KW-0238">DNA-binding</keyword>
<dbReference type="Pfam" id="PF00105">
    <property type="entry name" value="zf-C4"/>
    <property type="match status" value="1"/>
</dbReference>
<comment type="similarity">
    <text evidence="9">Belongs to the nuclear hormone receptor family.</text>
</comment>
<dbReference type="EMBL" id="JBAMIC010000003">
    <property type="protein sequence ID" value="KAK7109866.1"/>
    <property type="molecule type" value="Genomic_DNA"/>
</dbReference>
<keyword evidence="1 9" id="KW-0479">Metal-binding</keyword>
<feature type="region of interest" description="Disordered" evidence="10">
    <location>
        <begin position="159"/>
        <end position="186"/>
    </location>
</feature>